<feature type="domain" description="Tyr recombinase" evidence="4">
    <location>
        <begin position="109"/>
        <end position="294"/>
    </location>
</feature>
<dbReference type="InterPro" id="IPR013762">
    <property type="entry name" value="Integrase-like_cat_sf"/>
</dbReference>
<dbReference type="SUPFAM" id="SSF56349">
    <property type="entry name" value="DNA breaking-rejoining enzymes"/>
    <property type="match status" value="1"/>
</dbReference>
<dbReference type="Proteomes" id="UP000823865">
    <property type="component" value="Unassembled WGS sequence"/>
</dbReference>
<accession>A0A9E2P0W6</accession>
<evidence type="ECO:0000256" key="1">
    <source>
        <dbReference type="ARBA" id="ARBA00008857"/>
    </source>
</evidence>
<comment type="similarity">
    <text evidence="1">Belongs to the 'phage' integrase family.</text>
</comment>
<dbReference type="PROSITE" id="PS51898">
    <property type="entry name" value="TYR_RECOMBINASE"/>
    <property type="match status" value="1"/>
</dbReference>
<keyword evidence="3" id="KW-0233">DNA recombination</keyword>
<reference evidence="5" key="2">
    <citation type="submission" date="2021-04" db="EMBL/GenBank/DDBJ databases">
        <authorList>
            <person name="Gilroy R."/>
        </authorList>
    </citation>
    <scope>NUCLEOTIDE SEQUENCE</scope>
    <source>
        <strain evidence="5">G3-2149</strain>
    </source>
</reference>
<dbReference type="GO" id="GO:0015074">
    <property type="term" value="P:DNA integration"/>
    <property type="evidence" value="ECO:0007669"/>
    <property type="project" value="InterPro"/>
</dbReference>
<evidence type="ECO:0000256" key="3">
    <source>
        <dbReference type="ARBA" id="ARBA00023172"/>
    </source>
</evidence>
<dbReference type="Gene3D" id="1.10.150.130">
    <property type="match status" value="1"/>
</dbReference>
<dbReference type="EMBL" id="JAHLFU010000080">
    <property type="protein sequence ID" value="MBU3852997.1"/>
    <property type="molecule type" value="Genomic_DNA"/>
</dbReference>
<organism evidence="5 6">
    <name type="scientific">Candidatus Paraprevotella stercoravium</name>
    <dbReference type="NCBI Taxonomy" id="2838725"/>
    <lineage>
        <taxon>Bacteria</taxon>
        <taxon>Pseudomonadati</taxon>
        <taxon>Bacteroidota</taxon>
        <taxon>Bacteroidia</taxon>
        <taxon>Bacteroidales</taxon>
        <taxon>Prevotellaceae</taxon>
        <taxon>Paraprevotella</taxon>
    </lineage>
</organism>
<protein>
    <submittedName>
        <fullName evidence="5">Site-specific integrase</fullName>
    </submittedName>
</protein>
<proteinExistence type="inferred from homology"/>
<evidence type="ECO:0000313" key="6">
    <source>
        <dbReference type="Proteomes" id="UP000823865"/>
    </source>
</evidence>
<dbReference type="Pfam" id="PF13102">
    <property type="entry name" value="Phage_int_SAM_5"/>
    <property type="match status" value="1"/>
</dbReference>
<dbReference type="PANTHER" id="PTHR30349">
    <property type="entry name" value="PHAGE INTEGRASE-RELATED"/>
    <property type="match status" value="1"/>
</dbReference>
<evidence type="ECO:0000313" key="5">
    <source>
        <dbReference type="EMBL" id="MBU3852997.1"/>
    </source>
</evidence>
<dbReference type="InterPro" id="IPR011010">
    <property type="entry name" value="DNA_brk_join_enz"/>
</dbReference>
<dbReference type="Gene3D" id="1.10.443.10">
    <property type="entry name" value="Intergrase catalytic core"/>
    <property type="match status" value="1"/>
</dbReference>
<name>A0A9E2P0W6_9BACT</name>
<dbReference type="AlphaFoldDB" id="A0A9E2P0W6"/>
<evidence type="ECO:0000259" key="4">
    <source>
        <dbReference type="PROSITE" id="PS51898"/>
    </source>
</evidence>
<keyword evidence="2" id="KW-0238">DNA-binding</keyword>
<sequence>MDFITFIQQEIFNKKKQGKVKTAKNYEATRNTLIAFLEEKKHTAILEIENINASLMKEFEEYLFAKQVCKNSTSFYMRILRAIYNRGILVANIPSCQPFAPVYTGVAKTIKRAINISTVKKIMQFKPNNASIEFAQDAFLFCFFSCGMAFIDMAKLKKSNIQEGRIIYNRSKTDQLISIRIEPIMERIIKKYDNPNHEYIFPILTGKKNPDSSYQRALRLYNLNLQKISQALGEGIHLTSYVPRHSWASIAHEENVSMNIISESLGHCNEATTSIYIKSLSTKGTDQANEKIVKKICNEPTKKKRKKTETYLKITIHRRFYEYNDKTDKKTFTFSF</sequence>
<dbReference type="InterPro" id="IPR002104">
    <property type="entry name" value="Integrase_catalytic"/>
</dbReference>
<evidence type="ECO:0000256" key="2">
    <source>
        <dbReference type="ARBA" id="ARBA00023125"/>
    </source>
</evidence>
<gene>
    <name evidence="5" type="ORF">H9789_04125</name>
</gene>
<dbReference type="InterPro" id="IPR010998">
    <property type="entry name" value="Integrase_recombinase_N"/>
</dbReference>
<dbReference type="GO" id="GO:0003677">
    <property type="term" value="F:DNA binding"/>
    <property type="evidence" value="ECO:0007669"/>
    <property type="project" value="UniProtKB-KW"/>
</dbReference>
<comment type="caution">
    <text evidence="5">The sequence shown here is derived from an EMBL/GenBank/DDBJ whole genome shotgun (WGS) entry which is preliminary data.</text>
</comment>
<dbReference type="InterPro" id="IPR025269">
    <property type="entry name" value="SAM-like_dom"/>
</dbReference>
<dbReference type="InterPro" id="IPR050090">
    <property type="entry name" value="Tyrosine_recombinase_XerCD"/>
</dbReference>
<dbReference type="PANTHER" id="PTHR30349:SF64">
    <property type="entry name" value="PROPHAGE INTEGRASE INTD-RELATED"/>
    <property type="match status" value="1"/>
</dbReference>
<dbReference type="Pfam" id="PF00589">
    <property type="entry name" value="Phage_integrase"/>
    <property type="match status" value="1"/>
</dbReference>
<reference evidence="5" key="1">
    <citation type="journal article" date="2021" name="PeerJ">
        <title>Extensive microbial diversity within the chicken gut microbiome revealed by metagenomics and culture.</title>
        <authorList>
            <person name="Gilroy R."/>
            <person name="Ravi A."/>
            <person name="Getino M."/>
            <person name="Pursley I."/>
            <person name="Horton D.L."/>
            <person name="Alikhan N.F."/>
            <person name="Baker D."/>
            <person name="Gharbi K."/>
            <person name="Hall N."/>
            <person name="Watson M."/>
            <person name="Adriaenssens E.M."/>
            <person name="Foster-Nyarko E."/>
            <person name="Jarju S."/>
            <person name="Secka A."/>
            <person name="Antonio M."/>
            <person name="Oren A."/>
            <person name="Chaudhuri R.R."/>
            <person name="La Ragione R."/>
            <person name="Hildebrand F."/>
            <person name="Pallen M.J."/>
        </authorList>
    </citation>
    <scope>NUCLEOTIDE SEQUENCE</scope>
    <source>
        <strain evidence="5">G3-2149</strain>
    </source>
</reference>
<dbReference type="GO" id="GO:0006310">
    <property type="term" value="P:DNA recombination"/>
    <property type="evidence" value="ECO:0007669"/>
    <property type="project" value="UniProtKB-KW"/>
</dbReference>